<dbReference type="GO" id="GO:0005524">
    <property type="term" value="F:ATP binding"/>
    <property type="evidence" value="ECO:0007669"/>
    <property type="project" value="UniProtKB-KW"/>
</dbReference>
<evidence type="ECO:0000256" key="2">
    <source>
        <dbReference type="ARBA" id="ARBA00022741"/>
    </source>
</evidence>
<dbReference type="STRING" id="1401685.P857_274"/>
<keyword evidence="2" id="KW-0547">Nucleotide-binding</keyword>
<dbReference type="InterPro" id="IPR027417">
    <property type="entry name" value="P-loop_NTPase"/>
</dbReference>
<dbReference type="Gene3D" id="1.10.8.60">
    <property type="match status" value="1"/>
</dbReference>
<feature type="domain" description="Clp ATPase C-terminal" evidence="6">
    <location>
        <begin position="409"/>
        <end position="502"/>
    </location>
</feature>
<dbReference type="EMBL" id="AXCJ01000005">
    <property type="protein sequence ID" value="ETO91363.1"/>
    <property type="molecule type" value="Genomic_DNA"/>
</dbReference>
<keyword evidence="3" id="KW-0067">ATP-binding</keyword>
<protein>
    <submittedName>
        <fullName evidence="7">Heat shock protein HslVU, ATPase subunit HslU</fullName>
    </submittedName>
</protein>
<gene>
    <name evidence="7" type="primary">hslU</name>
    <name evidence="7" type="ORF">P857_274</name>
</gene>
<dbReference type="GO" id="GO:0051603">
    <property type="term" value="P:proteolysis involved in protein catabolic process"/>
    <property type="evidence" value="ECO:0007669"/>
    <property type="project" value="TreeGrafter"/>
</dbReference>
<dbReference type="InterPro" id="IPR019489">
    <property type="entry name" value="Clp_ATPase_C"/>
</dbReference>
<evidence type="ECO:0000313" key="7">
    <source>
        <dbReference type="EMBL" id="ETO91363.1"/>
    </source>
</evidence>
<dbReference type="GO" id="GO:0009376">
    <property type="term" value="C:HslUV protease complex"/>
    <property type="evidence" value="ECO:0007669"/>
    <property type="project" value="InterPro"/>
</dbReference>
<dbReference type="NCBIfam" id="NF003544">
    <property type="entry name" value="PRK05201.1"/>
    <property type="match status" value="1"/>
</dbReference>
<dbReference type="InterPro" id="IPR004491">
    <property type="entry name" value="HslU"/>
</dbReference>
<evidence type="ECO:0000256" key="3">
    <source>
        <dbReference type="ARBA" id="ARBA00022840"/>
    </source>
</evidence>
<sequence>MCDRNSIFLHGLSYGHQYMGFSCDDVVVDSYSSFLISDDTVSGDERSDGDGVLPVVVSDFVLKSDSDGESYEDKTCKAMDDLYPPKIVEILDRYIIGQKEAKRKVAIAMRSRWRRSKVEKDFRKEIRPTNILMIGPTGVGKTEIARRLASYTMAPFIKVEATKFTEIGYVGRDVDSMIRDLVDIAIMQIKDQERERLFVQAQEIAKGKILNIIAGSEDSSSVHTRELFKKKLDSGILDDQVIEIAIKDRVGSQNSASFDIPGMSGQIGVMNLGDMFNKFMNKEKTKVKRLKISEALKILTDDGIEDMFDEDMIIKHAMELVSNYGIVFLDEVDKIASNRQNMRGEVNREGVQRDLLPLLEGTTVNTKYGPVKTDFILFVACGAFIECTPADLLPEFQGRLPVRVKLEPIDLESMVLILKSTESSLLKQYQSMLATEGVKIEFTDCAIHKIAEIAIHINRNVENIGARRLHTVMEKVMEDISFSAPSESDKYVIDEKYVAKQLHDFESQTDLIRFIL</sequence>
<dbReference type="SMART" id="SM01086">
    <property type="entry name" value="ClpB_D2-small"/>
    <property type="match status" value="1"/>
</dbReference>
<dbReference type="PANTHER" id="PTHR48102:SF3">
    <property type="entry name" value="ATP-DEPENDENT PROTEASE ATPASE SUBUNIT HSLU"/>
    <property type="match status" value="1"/>
</dbReference>
<dbReference type="PANTHER" id="PTHR48102">
    <property type="entry name" value="ATP-DEPENDENT CLP PROTEASE ATP-BINDING SUBUNIT CLPX-LIKE, MITOCHONDRIAL-RELATED"/>
    <property type="match status" value="1"/>
</dbReference>
<dbReference type="Gene3D" id="3.40.50.300">
    <property type="entry name" value="P-loop containing nucleotide triphosphate hydrolases"/>
    <property type="match status" value="2"/>
</dbReference>
<dbReference type="PROSITE" id="PS51257">
    <property type="entry name" value="PROKAR_LIPOPROTEIN"/>
    <property type="match status" value="1"/>
</dbReference>
<dbReference type="Proteomes" id="UP000018951">
    <property type="component" value="Unassembled WGS sequence"/>
</dbReference>
<evidence type="ECO:0000259" key="6">
    <source>
        <dbReference type="SMART" id="SM01086"/>
    </source>
</evidence>
<dbReference type="PATRIC" id="fig|1401685.3.peg.562"/>
<feature type="domain" description="AAA+ ATPase" evidence="5">
    <location>
        <begin position="127"/>
        <end position="410"/>
    </location>
</feature>
<keyword evidence="4" id="KW-0143">Chaperone</keyword>
<organism evidence="7 8">
    <name type="scientific">Candidatus Xenolissoclinum pacificiensis L6</name>
    <dbReference type="NCBI Taxonomy" id="1401685"/>
    <lineage>
        <taxon>Bacteria</taxon>
        <taxon>Pseudomonadati</taxon>
        <taxon>Pseudomonadota</taxon>
        <taxon>Alphaproteobacteria</taxon>
        <taxon>Rickettsiales</taxon>
        <taxon>Anaplasmataceae</taxon>
        <taxon>Candidatus Xenolissoclinum</taxon>
    </lineage>
</organism>
<evidence type="ECO:0000259" key="5">
    <source>
        <dbReference type="SMART" id="SM00382"/>
    </source>
</evidence>
<dbReference type="NCBIfam" id="TIGR00390">
    <property type="entry name" value="hslU"/>
    <property type="match status" value="1"/>
</dbReference>
<dbReference type="SMART" id="SM00382">
    <property type="entry name" value="AAA"/>
    <property type="match status" value="1"/>
</dbReference>
<evidence type="ECO:0000256" key="4">
    <source>
        <dbReference type="ARBA" id="ARBA00023186"/>
    </source>
</evidence>
<dbReference type="InterPro" id="IPR003593">
    <property type="entry name" value="AAA+_ATPase"/>
</dbReference>
<dbReference type="AlphaFoldDB" id="W2V1P7"/>
<comment type="caution">
    <text evidence="7">The sequence shown here is derived from an EMBL/GenBank/DDBJ whole genome shotgun (WGS) entry which is preliminary data.</text>
</comment>
<proteinExistence type="inferred from homology"/>
<dbReference type="Pfam" id="PF00004">
    <property type="entry name" value="AAA"/>
    <property type="match status" value="1"/>
</dbReference>
<name>W2V1P7_9RICK</name>
<evidence type="ECO:0000313" key="8">
    <source>
        <dbReference type="Proteomes" id="UP000018951"/>
    </source>
</evidence>
<dbReference type="GO" id="GO:0008233">
    <property type="term" value="F:peptidase activity"/>
    <property type="evidence" value="ECO:0007669"/>
    <property type="project" value="InterPro"/>
</dbReference>
<reference evidence="7 8" key="1">
    <citation type="journal article" date="2013" name="PLoS ONE">
        <title>Bacterial endosymbiosis in a chordate host: long-term co-evolution and conservation of secondary metabolism.</title>
        <authorList>
            <person name="Kwan J.C."/>
            <person name="Schmidt E.W."/>
        </authorList>
    </citation>
    <scope>NUCLEOTIDE SEQUENCE [LARGE SCALE GENOMIC DNA]</scope>
    <source>
        <strain evidence="8">L6</strain>
    </source>
</reference>
<keyword evidence="7" id="KW-0346">Stress response</keyword>
<dbReference type="InterPro" id="IPR050052">
    <property type="entry name" value="ATP-dep_Clp_protease_ClpX"/>
</dbReference>
<evidence type="ECO:0000256" key="1">
    <source>
        <dbReference type="ARBA" id="ARBA00009771"/>
    </source>
</evidence>
<dbReference type="GO" id="GO:0016887">
    <property type="term" value="F:ATP hydrolysis activity"/>
    <property type="evidence" value="ECO:0007669"/>
    <property type="project" value="InterPro"/>
</dbReference>
<accession>W2V1P7</accession>
<comment type="similarity">
    <text evidence="1">Belongs to the ClpX chaperone family. HslU subfamily.</text>
</comment>
<keyword evidence="8" id="KW-1185">Reference proteome</keyword>
<dbReference type="Pfam" id="PF07724">
    <property type="entry name" value="AAA_2"/>
    <property type="match status" value="1"/>
</dbReference>
<dbReference type="SUPFAM" id="SSF52540">
    <property type="entry name" value="P-loop containing nucleoside triphosphate hydrolases"/>
    <property type="match status" value="1"/>
</dbReference>
<dbReference type="InterPro" id="IPR003959">
    <property type="entry name" value="ATPase_AAA_core"/>
</dbReference>